<dbReference type="SUPFAM" id="SSF49493">
    <property type="entry name" value="HSP40/DnaJ peptide-binding domain"/>
    <property type="match status" value="2"/>
</dbReference>
<dbReference type="FunFam" id="2.10.230.10:FF:000001">
    <property type="entry name" value="DnaJ subfamily A member 2"/>
    <property type="match status" value="1"/>
</dbReference>
<dbReference type="Proteomes" id="UP000011082">
    <property type="component" value="Unassembled WGS sequence"/>
</dbReference>
<dbReference type="InterPro" id="IPR044713">
    <property type="entry name" value="DNJA1/2-like"/>
</dbReference>
<dbReference type="SUPFAM" id="SSF46565">
    <property type="entry name" value="Chaperone J-domain"/>
    <property type="match status" value="1"/>
</dbReference>
<evidence type="ECO:0000256" key="2">
    <source>
        <dbReference type="ARBA" id="ARBA00022737"/>
    </source>
</evidence>
<evidence type="ECO:0000256" key="1">
    <source>
        <dbReference type="ARBA" id="ARBA00022723"/>
    </source>
</evidence>
<feature type="domain" description="J" evidence="7">
    <location>
        <begin position="7"/>
        <end position="92"/>
    </location>
</feature>
<feature type="zinc finger region" description="CR-type" evidence="5">
    <location>
        <begin position="152"/>
        <end position="232"/>
    </location>
</feature>
<dbReference type="PANTHER" id="PTHR43888">
    <property type="entry name" value="DNAJ-LIKE-2, ISOFORM A-RELATED"/>
    <property type="match status" value="1"/>
</dbReference>
<dbReference type="GeneID" id="19881081"/>
<evidence type="ECO:0000259" key="8">
    <source>
        <dbReference type="PROSITE" id="PS51188"/>
    </source>
</evidence>
<keyword evidence="1 5" id="KW-0479">Metal-binding</keyword>
<dbReference type="Pfam" id="PF00684">
    <property type="entry name" value="DnaJ_CXXCXGXG"/>
    <property type="match status" value="1"/>
</dbReference>
<dbReference type="InParanoid" id="L2GP65"/>
<dbReference type="FunCoup" id="L2GP65">
    <property type="interactions" value="227"/>
</dbReference>
<dbReference type="HOGENOM" id="CLU_017633_0_7_1"/>
<sequence>MSNDSKGFYKVLELQPGASIDEVKKAYKKKQMELHPSGPVRRKMRDSPEYNAMTSEQKTAKEAELDELIATVNSAFTVLSDEKKKKDYDSGMGEFSEFPGGGFSGFSGFSGFDGFEDLFSHMAGGRQRSAKANKVKSVEHDIKLDIKDVFLGKKCKFRVKTTKICKMCNGKGGKDVTNCSKCQGKGVVFAKFNLGIITGSQQIECPDCEGKGTMIKGPMCSECKGSKVVDDSKILEVNIKPGVEAGETISFSKQGNEYPGYVQGDVVFTVQINEDSNNFRLGDDYITTADVDILTALTGGVLYYDHPDGRKLAVNVKPFKDFDNVAIILSNEGFLGSRGIRGNIYIKPHVLINPALDRAKLSEYLKPMLHKPHGNYFSTNAALGNLPNPQKSERRHHRREESPEGYGYGFDVGNFASFFS</sequence>
<keyword evidence="10" id="KW-1185">Reference proteome</keyword>
<dbReference type="CDD" id="cd06257">
    <property type="entry name" value="DnaJ"/>
    <property type="match status" value="1"/>
</dbReference>
<dbReference type="Pfam" id="PF00226">
    <property type="entry name" value="DnaJ"/>
    <property type="match status" value="1"/>
</dbReference>
<dbReference type="Pfam" id="PF01556">
    <property type="entry name" value="DnaJ_C"/>
    <property type="match status" value="1"/>
</dbReference>
<dbReference type="SUPFAM" id="SSF57938">
    <property type="entry name" value="DnaJ/Hsp40 cysteine-rich domain"/>
    <property type="match status" value="1"/>
</dbReference>
<dbReference type="OMA" id="FFFQDGE"/>
<evidence type="ECO:0000313" key="9">
    <source>
        <dbReference type="EMBL" id="ELA42611.1"/>
    </source>
</evidence>
<dbReference type="AlphaFoldDB" id="L2GP65"/>
<dbReference type="InterPro" id="IPR001305">
    <property type="entry name" value="HSP_DnaJ_Cys-rich_dom"/>
</dbReference>
<feature type="compositionally biased region" description="Polar residues" evidence="6">
    <location>
        <begin position="381"/>
        <end position="390"/>
    </location>
</feature>
<dbReference type="GO" id="GO:0051082">
    <property type="term" value="F:unfolded protein binding"/>
    <property type="evidence" value="ECO:0007669"/>
    <property type="project" value="InterPro"/>
</dbReference>
<dbReference type="InterPro" id="IPR036869">
    <property type="entry name" value="J_dom_sf"/>
</dbReference>
<dbReference type="PRINTS" id="PR00625">
    <property type="entry name" value="JDOMAIN"/>
</dbReference>
<reference evidence="10" key="1">
    <citation type="submission" date="2011-05" db="EMBL/GenBank/DDBJ databases">
        <title>The genome sequence of Vittaforma corneae strain ATCC 50505.</title>
        <authorList>
            <consortium name="The Broad Institute Genome Sequencing Platform"/>
            <person name="Cuomo C."/>
            <person name="Didier E."/>
            <person name="Bowers L."/>
            <person name="Young S.K."/>
            <person name="Zeng Q."/>
            <person name="Gargeya S."/>
            <person name="Fitzgerald M."/>
            <person name="Haas B."/>
            <person name="Abouelleil A."/>
            <person name="Alvarado L."/>
            <person name="Arachchi H.M."/>
            <person name="Berlin A."/>
            <person name="Chapman S.B."/>
            <person name="Gearin G."/>
            <person name="Goldberg J."/>
            <person name="Griggs A."/>
            <person name="Gujja S."/>
            <person name="Hansen M."/>
            <person name="Heiman D."/>
            <person name="Howarth C."/>
            <person name="Larimer J."/>
            <person name="Lui A."/>
            <person name="MacDonald P.J.P."/>
            <person name="McCowen C."/>
            <person name="Montmayeur A."/>
            <person name="Murphy C."/>
            <person name="Neiman D."/>
            <person name="Pearson M."/>
            <person name="Priest M."/>
            <person name="Roberts A."/>
            <person name="Saif S."/>
            <person name="Shea T."/>
            <person name="Sisk P."/>
            <person name="Stolte C."/>
            <person name="Sykes S."/>
            <person name="Wortman J."/>
            <person name="Nusbaum C."/>
            <person name="Birren B."/>
        </authorList>
    </citation>
    <scope>NUCLEOTIDE SEQUENCE [LARGE SCALE GENOMIC DNA]</scope>
    <source>
        <strain evidence="10">ATCC 50505</strain>
    </source>
</reference>
<protein>
    <recommendedName>
        <fullName evidence="11">Chaperone DnaJ</fullName>
    </recommendedName>
</protein>
<dbReference type="PROSITE" id="PS50076">
    <property type="entry name" value="DNAJ_2"/>
    <property type="match status" value="1"/>
</dbReference>
<keyword evidence="4 5" id="KW-0862">Zinc</keyword>
<dbReference type="InterPro" id="IPR008971">
    <property type="entry name" value="HSP40/DnaJ_pept-bd"/>
</dbReference>
<gene>
    <name evidence="9" type="ORF">VICG_00363</name>
</gene>
<evidence type="ECO:0000256" key="6">
    <source>
        <dbReference type="SAM" id="MobiDB-lite"/>
    </source>
</evidence>
<dbReference type="STRING" id="993615.L2GP65"/>
<name>L2GP65_VITCO</name>
<dbReference type="CDD" id="cd10719">
    <property type="entry name" value="DnaJ_zf"/>
    <property type="match status" value="1"/>
</dbReference>
<keyword evidence="3 5" id="KW-0863">Zinc-finger</keyword>
<dbReference type="Gene3D" id="2.10.230.10">
    <property type="entry name" value="Heat shock protein DnaJ, cysteine-rich domain"/>
    <property type="match status" value="1"/>
</dbReference>
<dbReference type="InterPro" id="IPR001623">
    <property type="entry name" value="DnaJ_domain"/>
</dbReference>
<keyword evidence="2" id="KW-0677">Repeat</keyword>
<feature type="region of interest" description="Disordered" evidence="6">
    <location>
        <begin position="381"/>
        <end position="405"/>
    </location>
</feature>
<evidence type="ECO:0000256" key="5">
    <source>
        <dbReference type="PROSITE-ProRule" id="PRU00546"/>
    </source>
</evidence>
<evidence type="ECO:0000259" key="7">
    <source>
        <dbReference type="PROSITE" id="PS50076"/>
    </source>
</evidence>
<dbReference type="GO" id="GO:0006457">
    <property type="term" value="P:protein folding"/>
    <property type="evidence" value="ECO:0007669"/>
    <property type="project" value="InterPro"/>
</dbReference>
<dbReference type="GO" id="GO:0030544">
    <property type="term" value="F:Hsp70 protein binding"/>
    <property type="evidence" value="ECO:0007669"/>
    <property type="project" value="InterPro"/>
</dbReference>
<dbReference type="VEuPathDB" id="MicrosporidiaDB:VICG_00363"/>
<dbReference type="RefSeq" id="XP_007603816.1">
    <property type="nucleotide sequence ID" value="XM_007603754.1"/>
</dbReference>
<dbReference type="InterPro" id="IPR036410">
    <property type="entry name" value="HSP_DnaJ_Cys-rich_dom_sf"/>
</dbReference>
<evidence type="ECO:0000256" key="4">
    <source>
        <dbReference type="ARBA" id="ARBA00022833"/>
    </source>
</evidence>
<dbReference type="EMBL" id="JH370131">
    <property type="protein sequence ID" value="ELA42611.1"/>
    <property type="molecule type" value="Genomic_DNA"/>
</dbReference>
<evidence type="ECO:0000256" key="3">
    <source>
        <dbReference type="ARBA" id="ARBA00022771"/>
    </source>
</evidence>
<dbReference type="SMART" id="SM00271">
    <property type="entry name" value="DnaJ"/>
    <property type="match status" value="1"/>
</dbReference>
<dbReference type="PROSITE" id="PS51188">
    <property type="entry name" value="ZF_CR"/>
    <property type="match status" value="1"/>
</dbReference>
<dbReference type="InterPro" id="IPR002939">
    <property type="entry name" value="DnaJ_C"/>
</dbReference>
<evidence type="ECO:0000313" key="10">
    <source>
        <dbReference type="Proteomes" id="UP000011082"/>
    </source>
</evidence>
<feature type="region of interest" description="Disordered" evidence="6">
    <location>
        <begin position="30"/>
        <end position="58"/>
    </location>
</feature>
<feature type="domain" description="CR-type" evidence="8">
    <location>
        <begin position="152"/>
        <end position="232"/>
    </location>
</feature>
<accession>L2GP65</accession>
<proteinExistence type="predicted"/>
<organism evidence="9 10">
    <name type="scientific">Vittaforma corneae (strain ATCC 50505)</name>
    <name type="common">Microsporidian parasite</name>
    <name type="synonym">Nosema corneum</name>
    <dbReference type="NCBI Taxonomy" id="993615"/>
    <lineage>
        <taxon>Eukaryota</taxon>
        <taxon>Fungi</taxon>
        <taxon>Fungi incertae sedis</taxon>
        <taxon>Microsporidia</taxon>
        <taxon>Nosematidae</taxon>
        <taxon>Vittaforma</taxon>
    </lineage>
</organism>
<dbReference type="Gene3D" id="2.60.260.20">
    <property type="entry name" value="Urease metallochaperone UreE, N-terminal domain"/>
    <property type="match status" value="2"/>
</dbReference>
<dbReference type="Gene3D" id="1.10.287.110">
    <property type="entry name" value="DnaJ domain"/>
    <property type="match status" value="1"/>
</dbReference>
<dbReference type="GO" id="GO:0008270">
    <property type="term" value="F:zinc ion binding"/>
    <property type="evidence" value="ECO:0007669"/>
    <property type="project" value="UniProtKB-KW"/>
</dbReference>
<evidence type="ECO:0008006" key="11">
    <source>
        <dbReference type="Google" id="ProtNLM"/>
    </source>
</evidence>
<dbReference type="OrthoDB" id="550424at2759"/>